<dbReference type="EMBL" id="RXIC02000019">
    <property type="protein sequence ID" value="KAB1224911.1"/>
    <property type="molecule type" value="Genomic_DNA"/>
</dbReference>
<comment type="caution">
    <text evidence="1">The sequence shown here is derived from an EMBL/GenBank/DDBJ whole genome shotgun (WGS) entry which is preliminary data.</text>
</comment>
<dbReference type="PANTHER" id="PTHR12498">
    <property type="entry name" value="N-TERMINAL ASPARAGINE AMIDOHYDROLASE"/>
    <property type="match status" value="1"/>
</dbReference>
<keyword evidence="1" id="KW-0378">Hydrolase</keyword>
<dbReference type="AlphaFoldDB" id="A0A6A1WI69"/>
<sequence>MIFVGGVPFSTDPSPQGNNAVFALMEDPILVSVSNTFKAIPEKKFSTNEESSLERSNKWVYVFQREYATVNPATANFVGTDEATTCVGLVIRNRQNGMTSIAHMDSPDIVDMGICQMLSLLIDQNLDAELEVHMVGGFEDASPNYAKSNTRSESSAKLEGYSYPLCAKIVESLCTRREKFHVKTLFILGHNTRRDTQGNVYPIFNGLAVSLNLVLQLLMSHFLGSFHLN</sequence>
<evidence type="ECO:0000313" key="2">
    <source>
        <dbReference type="Proteomes" id="UP000516437"/>
    </source>
</evidence>
<keyword evidence="2" id="KW-1185">Reference proteome</keyword>
<evidence type="ECO:0000313" key="1">
    <source>
        <dbReference type="EMBL" id="KAB1224911.1"/>
    </source>
</evidence>
<dbReference type="PANTHER" id="PTHR12498:SF0">
    <property type="entry name" value="PROTEIN N-TERMINAL ASPARAGINE AMIDOHYDROLASE"/>
    <property type="match status" value="1"/>
</dbReference>
<dbReference type="GO" id="GO:0006511">
    <property type="term" value="P:ubiquitin-dependent protein catabolic process"/>
    <property type="evidence" value="ECO:0007669"/>
    <property type="project" value="TreeGrafter"/>
</dbReference>
<proteinExistence type="predicted"/>
<reference evidence="1 2" key="1">
    <citation type="journal article" date="2019" name="Plant Biotechnol. J.">
        <title>The red bayberry genome and genetic basis of sex determination.</title>
        <authorList>
            <person name="Jia H.M."/>
            <person name="Jia H.J."/>
            <person name="Cai Q.L."/>
            <person name="Wang Y."/>
            <person name="Zhao H.B."/>
            <person name="Yang W.F."/>
            <person name="Wang G.Y."/>
            <person name="Li Y.H."/>
            <person name="Zhan D.L."/>
            <person name="Shen Y.T."/>
            <person name="Niu Q.F."/>
            <person name="Chang L."/>
            <person name="Qiu J."/>
            <person name="Zhao L."/>
            <person name="Xie H.B."/>
            <person name="Fu W.Y."/>
            <person name="Jin J."/>
            <person name="Li X.W."/>
            <person name="Jiao Y."/>
            <person name="Zhou C.C."/>
            <person name="Tu T."/>
            <person name="Chai C.Y."/>
            <person name="Gao J.L."/>
            <person name="Fan L.J."/>
            <person name="van de Weg E."/>
            <person name="Wang J.Y."/>
            <person name="Gao Z.S."/>
        </authorList>
    </citation>
    <scope>NUCLEOTIDE SEQUENCE [LARGE SCALE GENOMIC DNA]</scope>
    <source>
        <tissue evidence="1">Leaves</tissue>
    </source>
</reference>
<dbReference type="Proteomes" id="UP000516437">
    <property type="component" value="Chromosome 1"/>
</dbReference>
<protein>
    <submittedName>
        <fullName evidence="1">Protein N-terminal asparagine amidohydrolase</fullName>
    </submittedName>
</protein>
<dbReference type="GO" id="GO:0005634">
    <property type="term" value="C:nucleus"/>
    <property type="evidence" value="ECO:0007669"/>
    <property type="project" value="TreeGrafter"/>
</dbReference>
<accession>A0A6A1WI69</accession>
<dbReference type="Pfam" id="PF14736">
    <property type="entry name" value="N_Asn_amidohyd"/>
    <property type="match status" value="1"/>
</dbReference>
<organism evidence="1 2">
    <name type="scientific">Morella rubra</name>
    <name type="common">Chinese bayberry</name>
    <dbReference type="NCBI Taxonomy" id="262757"/>
    <lineage>
        <taxon>Eukaryota</taxon>
        <taxon>Viridiplantae</taxon>
        <taxon>Streptophyta</taxon>
        <taxon>Embryophyta</taxon>
        <taxon>Tracheophyta</taxon>
        <taxon>Spermatophyta</taxon>
        <taxon>Magnoliopsida</taxon>
        <taxon>eudicotyledons</taxon>
        <taxon>Gunneridae</taxon>
        <taxon>Pentapetalae</taxon>
        <taxon>rosids</taxon>
        <taxon>fabids</taxon>
        <taxon>Fagales</taxon>
        <taxon>Myricaceae</taxon>
        <taxon>Morella</taxon>
    </lineage>
</organism>
<dbReference type="InterPro" id="IPR026750">
    <property type="entry name" value="NTAN1"/>
</dbReference>
<gene>
    <name evidence="1" type="ORF">CJ030_MR1G007280</name>
</gene>
<name>A0A6A1WI69_9ROSI</name>
<dbReference type="GO" id="GO:0008418">
    <property type="term" value="F:protein-N-terminal asparagine amidohydrolase activity"/>
    <property type="evidence" value="ECO:0007669"/>
    <property type="project" value="InterPro"/>
</dbReference>
<dbReference type="OrthoDB" id="539995at2759"/>